<name>A0A382C642_9ZZZZ</name>
<sequence length="65" mass="7588">MTALAKRQMKPNNLLTNEGSLVNTVRMLSDITRKDIEKSYNISDTQGTRAYYSNRYGWTLRRDTE</sequence>
<proteinExistence type="predicted"/>
<evidence type="ECO:0000313" key="1">
    <source>
        <dbReference type="EMBL" id="SVB20887.1"/>
    </source>
</evidence>
<reference evidence="1" key="1">
    <citation type="submission" date="2018-05" db="EMBL/GenBank/DDBJ databases">
        <authorList>
            <person name="Lanie J.A."/>
            <person name="Ng W.-L."/>
            <person name="Kazmierczak K.M."/>
            <person name="Andrzejewski T.M."/>
            <person name="Davidsen T.M."/>
            <person name="Wayne K.J."/>
            <person name="Tettelin H."/>
            <person name="Glass J.I."/>
            <person name="Rusch D."/>
            <person name="Podicherti R."/>
            <person name="Tsui H.-C.T."/>
            <person name="Winkler M.E."/>
        </authorList>
    </citation>
    <scope>NUCLEOTIDE SEQUENCE</scope>
</reference>
<protein>
    <submittedName>
        <fullName evidence="1">Uncharacterized protein</fullName>
    </submittedName>
</protein>
<accession>A0A382C642</accession>
<organism evidence="1">
    <name type="scientific">marine metagenome</name>
    <dbReference type="NCBI Taxonomy" id="408172"/>
    <lineage>
        <taxon>unclassified sequences</taxon>
        <taxon>metagenomes</taxon>
        <taxon>ecological metagenomes</taxon>
    </lineage>
</organism>
<dbReference type="AlphaFoldDB" id="A0A382C642"/>
<dbReference type="EMBL" id="UINC01032738">
    <property type="protein sequence ID" value="SVB20887.1"/>
    <property type="molecule type" value="Genomic_DNA"/>
</dbReference>
<gene>
    <name evidence="1" type="ORF">METZ01_LOCUS173741</name>
</gene>